<accession>A0A6N7W4T7</accession>
<keyword evidence="8" id="KW-1185">Reference proteome</keyword>
<feature type="transmembrane region" description="Helical" evidence="5">
    <location>
        <begin position="255"/>
        <end position="275"/>
    </location>
</feature>
<comment type="caution">
    <text evidence="7">The sequence shown here is derived from an EMBL/GenBank/DDBJ whole genome shotgun (WGS) entry which is preliminary data.</text>
</comment>
<protein>
    <submittedName>
        <fullName evidence="7">MFS transporter</fullName>
    </submittedName>
</protein>
<keyword evidence="4 5" id="KW-0472">Membrane</keyword>
<gene>
    <name evidence="7" type="ORF">FYJ24_01560</name>
</gene>
<feature type="transmembrane region" description="Helical" evidence="5">
    <location>
        <begin position="317"/>
        <end position="336"/>
    </location>
</feature>
<evidence type="ECO:0000256" key="4">
    <source>
        <dbReference type="ARBA" id="ARBA00023136"/>
    </source>
</evidence>
<evidence type="ECO:0000256" key="1">
    <source>
        <dbReference type="ARBA" id="ARBA00004651"/>
    </source>
</evidence>
<keyword evidence="3 5" id="KW-1133">Transmembrane helix</keyword>
<feature type="transmembrane region" description="Helical" evidence="5">
    <location>
        <begin position="342"/>
        <end position="361"/>
    </location>
</feature>
<feature type="transmembrane region" description="Helical" evidence="5">
    <location>
        <begin position="61"/>
        <end position="80"/>
    </location>
</feature>
<dbReference type="Pfam" id="PF07690">
    <property type="entry name" value="MFS_1"/>
    <property type="match status" value="1"/>
</dbReference>
<dbReference type="PROSITE" id="PS50850">
    <property type="entry name" value="MFS"/>
    <property type="match status" value="1"/>
</dbReference>
<evidence type="ECO:0000313" key="8">
    <source>
        <dbReference type="Proteomes" id="UP000470875"/>
    </source>
</evidence>
<dbReference type="GO" id="GO:0005886">
    <property type="term" value="C:plasma membrane"/>
    <property type="evidence" value="ECO:0007669"/>
    <property type="project" value="UniProtKB-SubCell"/>
</dbReference>
<evidence type="ECO:0000256" key="5">
    <source>
        <dbReference type="SAM" id="Phobius"/>
    </source>
</evidence>
<dbReference type="AlphaFoldDB" id="A0A6N7W4T7"/>
<feature type="transmembrane region" description="Helical" evidence="5">
    <location>
        <begin position="192"/>
        <end position="212"/>
    </location>
</feature>
<feature type="transmembrane region" description="Helical" evidence="5">
    <location>
        <begin position="224"/>
        <end position="243"/>
    </location>
</feature>
<dbReference type="InterPro" id="IPR011701">
    <property type="entry name" value="MFS"/>
</dbReference>
<reference evidence="7 8" key="1">
    <citation type="submission" date="2019-08" db="EMBL/GenBank/DDBJ databases">
        <title>In-depth cultivation of the pig gut microbiome towards novel bacterial diversity and tailored functional studies.</title>
        <authorList>
            <person name="Wylensek D."/>
            <person name="Hitch T.C.A."/>
            <person name="Clavel T."/>
        </authorList>
    </citation>
    <scope>NUCLEOTIDE SEQUENCE [LARGE SCALE GENOMIC DNA]</scope>
    <source>
        <strain evidence="7 8">WB03_NA08</strain>
    </source>
</reference>
<keyword evidence="2 5" id="KW-0812">Transmembrane</keyword>
<feature type="transmembrane region" description="Helical" evidence="5">
    <location>
        <begin position="37"/>
        <end position="55"/>
    </location>
</feature>
<dbReference type="InterPro" id="IPR036259">
    <property type="entry name" value="MFS_trans_sf"/>
</dbReference>
<organism evidence="7 8">
    <name type="scientific">Scrofimicrobium canadense</name>
    <dbReference type="NCBI Taxonomy" id="2652290"/>
    <lineage>
        <taxon>Bacteria</taxon>
        <taxon>Bacillati</taxon>
        <taxon>Actinomycetota</taxon>
        <taxon>Actinomycetes</taxon>
        <taxon>Actinomycetales</taxon>
        <taxon>Actinomycetaceae</taxon>
        <taxon>Scrofimicrobium</taxon>
    </lineage>
</organism>
<dbReference type="GO" id="GO:0022857">
    <property type="term" value="F:transmembrane transporter activity"/>
    <property type="evidence" value="ECO:0007669"/>
    <property type="project" value="InterPro"/>
</dbReference>
<feature type="transmembrane region" description="Helical" evidence="5">
    <location>
        <begin position="6"/>
        <end position="25"/>
    </location>
</feature>
<dbReference type="InterPro" id="IPR020846">
    <property type="entry name" value="MFS_dom"/>
</dbReference>
<evidence type="ECO:0000256" key="2">
    <source>
        <dbReference type="ARBA" id="ARBA00022692"/>
    </source>
</evidence>
<name>A0A6N7W4T7_9ACTO</name>
<dbReference type="EMBL" id="VULO01000002">
    <property type="protein sequence ID" value="MSS83472.1"/>
    <property type="molecule type" value="Genomic_DNA"/>
</dbReference>
<evidence type="ECO:0000256" key="3">
    <source>
        <dbReference type="ARBA" id="ARBA00022989"/>
    </source>
</evidence>
<feature type="transmembrane region" description="Helical" evidence="5">
    <location>
        <begin position="129"/>
        <end position="154"/>
    </location>
</feature>
<dbReference type="PANTHER" id="PTHR23534">
    <property type="entry name" value="MFS PERMEASE"/>
    <property type="match status" value="1"/>
</dbReference>
<evidence type="ECO:0000313" key="7">
    <source>
        <dbReference type="EMBL" id="MSS83472.1"/>
    </source>
</evidence>
<feature type="transmembrane region" description="Helical" evidence="5">
    <location>
        <begin position="101"/>
        <end position="117"/>
    </location>
</feature>
<dbReference type="Gene3D" id="1.20.1250.20">
    <property type="entry name" value="MFS general substrate transporter like domains"/>
    <property type="match status" value="1"/>
</dbReference>
<feature type="domain" description="Major facilitator superfamily (MFS) profile" evidence="6">
    <location>
        <begin position="1"/>
        <end position="365"/>
    </location>
</feature>
<sequence length="365" mass="37044">MTGSPAWAGSITTASTLGGAFASAALSRLAFSKGRRFSLSTGLAIAALGSVLVIVSALLSFFPLLLLSGCMIGFGAAVNLQARFAATDLALPQHRGRDLSLIMWMSTVGAIAGPNMTGPGKLVGAWLGIPALSGIFVFSAIGMVAAMAVLTVGLRPDPYLLSCKLGSTQDNSPRSRFFEGVKALWEYKKARVALATIISSQAIMVAIMSMTPVHMDTHGASIEVVGLTVSLHIAGMYALSPVMGLLSDKLGPQPMMLLGIFAILVSAVTAAFSYSSVPTSIVALILLGLGWSASTVAASTLLNDAVPGPIRVATQGASDALMGVAGGFGGALAGVMLATIGYLGLGIVGAVIAGITIVIVFSQSR</sequence>
<comment type="subcellular location">
    <subcellularLocation>
        <location evidence="1">Cell membrane</location>
        <topology evidence="1">Multi-pass membrane protein</topology>
    </subcellularLocation>
</comment>
<feature type="transmembrane region" description="Helical" evidence="5">
    <location>
        <begin position="281"/>
        <end position="305"/>
    </location>
</feature>
<dbReference type="PANTHER" id="PTHR23534:SF1">
    <property type="entry name" value="MAJOR FACILITATOR SUPERFAMILY PROTEIN"/>
    <property type="match status" value="1"/>
</dbReference>
<evidence type="ECO:0000259" key="6">
    <source>
        <dbReference type="PROSITE" id="PS50850"/>
    </source>
</evidence>
<proteinExistence type="predicted"/>
<dbReference type="Proteomes" id="UP000470875">
    <property type="component" value="Unassembled WGS sequence"/>
</dbReference>
<dbReference type="SUPFAM" id="SSF103473">
    <property type="entry name" value="MFS general substrate transporter"/>
    <property type="match status" value="1"/>
</dbReference>